<dbReference type="KEGG" id="rxy:Rxyl_1591"/>
<dbReference type="Proteomes" id="UP000006637">
    <property type="component" value="Chromosome"/>
</dbReference>
<dbReference type="AlphaFoldDB" id="Q1AVM5"/>
<organism evidence="1 2">
    <name type="scientific">Rubrobacter xylanophilus (strain DSM 9941 / JCM 11954 / NBRC 16129 / PRD-1)</name>
    <dbReference type="NCBI Taxonomy" id="266117"/>
    <lineage>
        <taxon>Bacteria</taxon>
        <taxon>Bacillati</taxon>
        <taxon>Actinomycetota</taxon>
        <taxon>Rubrobacteria</taxon>
        <taxon>Rubrobacterales</taxon>
        <taxon>Rubrobacteraceae</taxon>
        <taxon>Rubrobacter</taxon>
    </lineage>
</organism>
<sequence>MSISQIYETTVADATSGLSAHFVVAPSRSLGGESYLFSRDEGALQALGMQELADIPAGGVVRSLAVCLMSSDADDFLRRFDEEFARIAEHPSVHLPPAFAFAEYLTFARVIPFEWTSTFTADSLGNLLTAQGYGRAAYACHEETRTPVLVVLIPAGILLCGSAGKVQEALAAGLRESILSYSKAPEEG</sequence>
<reference evidence="1 2" key="1">
    <citation type="submission" date="2006-06" db="EMBL/GenBank/DDBJ databases">
        <title>Complete sequence of Rubrobacter xylanophilus DSM 9941.</title>
        <authorList>
            <consortium name="US DOE Joint Genome Institute"/>
            <person name="Copeland A."/>
            <person name="Lucas S."/>
            <person name="Lapidus A."/>
            <person name="Barry K."/>
            <person name="Detter J.C."/>
            <person name="Glavina del Rio T."/>
            <person name="Hammon N."/>
            <person name="Israni S."/>
            <person name="Dalin E."/>
            <person name="Tice H."/>
            <person name="Pitluck S."/>
            <person name="Munk A.C."/>
            <person name="Brettin T."/>
            <person name="Bruce D."/>
            <person name="Han C."/>
            <person name="Tapia R."/>
            <person name="Gilna P."/>
            <person name="Schmutz J."/>
            <person name="Larimer F."/>
            <person name="Land M."/>
            <person name="Hauser L."/>
            <person name="Kyrpides N."/>
            <person name="Lykidis A."/>
            <person name="da Costa M.S."/>
            <person name="Rainey F.A."/>
            <person name="Empadinhas N."/>
            <person name="Jolivet E."/>
            <person name="Battista J.R."/>
            <person name="Richardson P."/>
        </authorList>
    </citation>
    <scope>NUCLEOTIDE SEQUENCE [LARGE SCALE GENOMIC DNA]</scope>
    <source>
        <strain evidence="2">DSM 9941 / NBRC 16129 / PRD-1</strain>
    </source>
</reference>
<proteinExistence type="predicted"/>
<accession>Q1AVM5</accession>
<evidence type="ECO:0000313" key="1">
    <source>
        <dbReference type="EMBL" id="ABG04553.1"/>
    </source>
</evidence>
<dbReference type="EMBL" id="CP000386">
    <property type="protein sequence ID" value="ABG04553.1"/>
    <property type="molecule type" value="Genomic_DNA"/>
</dbReference>
<name>Q1AVM5_RUBXD</name>
<keyword evidence="2" id="KW-1185">Reference proteome</keyword>
<dbReference type="HOGENOM" id="CLU_1440101_0_0_11"/>
<evidence type="ECO:0000313" key="2">
    <source>
        <dbReference type="Proteomes" id="UP000006637"/>
    </source>
</evidence>
<protein>
    <submittedName>
        <fullName evidence="1">Uncharacterized protein</fullName>
    </submittedName>
</protein>
<gene>
    <name evidence="1" type="ordered locus">Rxyl_1591</name>
</gene>